<dbReference type="AlphaFoldDB" id="A0A1Y2HHA3"/>
<protein>
    <submittedName>
        <fullName evidence="2">Uncharacterized protein</fullName>
    </submittedName>
</protein>
<evidence type="ECO:0000313" key="3">
    <source>
        <dbReference type="Proteomes" id="UP000193411"/>
    </source>
</evidence>
<name>A0A1Y2HHA3_9FUNG</name>
<feature type="compositionally biased region" description="Low complexity" evidence="1">
    <location>
        <begin position="127"/>
        <end position="141"/>
    </location>
</feature>
<dbReference type="PROSITE" id="PS51257">
    <property type="entry name" value="PROKAR_LIPOPROTEIN"/>
    <property type="match status" value="1"/>
</dbReference>
<gene>
    <name evidence="2" type="ORF">BCR44DRAFT_1186842</name>
</gene>
<evidence type="ECO:0000313" key="2">
    <source>
        <dbReference type="EMBL" id="ORZ33967.1"/>
    </source>
</evidence>
<reference evidence="2 3" key="1">
    <citation type="submission" date="2016-07" db="EMBL/GenBank/DDBJ databases">
        <title>Pervasive Adenine N6-methylation of Active Genes in Fungi.</title>
        <authorList>
            <consortium name="DOE Joint Genome Institute"/>
            <person name="Mondo S.J."/>
            <person name="Dannebaum R.O."/>
            <person name="Kuo R.C."/>
            <person name="Labutti K."/>
            <person name="Haridas S."/>
            <person name="Kuo A."/>
            <person name="Salamov A."/>
            <person name="Ahrendt S.R."/>
            <person name="Lipzen A."/>
            <person name="Sullivan W."/>
            <person name="Andreopoulos W.B."/>
            <person name="Clum A."/>
            <person name="Lindquist E."/>
            <person name="Daum C."/>
            <person name="Ramamoorthy G.K."/>
            <person name="Gryganskyi A."/>
            <person name="Culley D."/>
            <person name="Magnuson J.K."/>
            <person name="James T.Y."/>
            <person name="O'Malley M.A."/>
            <person name="Stajich J.E."/>
            <person name="Spatafora J.W."/>
            <person name="Visel A."/>
            <person name="Grigoriev I.V."/>
        </authorList>
    </citation>
    <scope>NUCLEOTIDE SEQUENCE [LARGE SCALE GENOMIC DNA]</scope>
    <source>
        <strain evidence="2 3">PL171</strain>
    </source>
</reference>
<keyword evidence="3" id="KW-1185">Reference proteome</keyword>
<accession>A0A1Y2HHA3</accession>
<dbReference type="EMBL" id="MCFL01000032">
    <property type="protein sequence ID" value="ORZ33967.1"/>
    <property type="molecule type" value="Genomic_DNA"/>
</dbReference>
<feature type="region of interest" description="Disordered" evidence="1">
    <location>
        <begin position="112"/>
        <end position="141"/>
    </location>
</feature>
<comment type="caution">
    <text evidence="2">The sequence shown here is derived from an EMBL/GenBank/DDBJ whole genome shotgun (WGS) entry which is preliminary data.</text>
</comment>
<organism evidence="2 3">
    <name type="scientific">Catenaria anguillulae PL171</name>
    <dbReference type="NCBI Taxonomy" id="765915"/>
    <lineage>
        <taxon>Eukaryota</taxon>
        <taxon>Fungi</taxon>
        <taxon>Fungi incertae sedis</taxon>
        <taxon>Blastocladiomycota</taxon>
        <taxon>Blastocladiomycetes</taxon>
        <taxon>Blastocladiales</taxon>
        <taxon>Catenariaceae</taxon>
        <taxon>Catenaria</taxon>
    </lineage>
</organism>
<dbReference type="Proteomes" id="UP000193411">
    <property type="component" value="Unassembled WGS sequence"/>
</dbReference>
<proteinExistence type="predicted"/>
<sequence>MLTKHRTYSVTGGAGSVRSGFTAGGGAGGCKSIWPTLWGEVVHGGEANLGERVVEAIRRAVDMMELVRGVTKFNWSLGVQLRHVSRTKVGENGMVVVPRGLPLELQLTVSPLTDAGPLSPPLPPAPGDTRPGTSASTPSTPVSAAAAGLHVHGWPVVARIDWPHGAATYLAFRGRPSTTREGEQHALVRVGPRSWSGPSSVGVSVGWLVGGNRAQDVKLEGGEEELGEVGVEFVAVTNVVQVQVRFL</sequence>
<evidence type="ECO:0000256" key="1">
    <source>
        <dbReference type="SAM" id="MobiDB-lite"/>
    </source>
</evidence>